<proteinExistence type="predicted"/>
<dbReference type="Proteomes" id="UP000287830">
    <property type="component" value="Unassembled WGS sequence"/>
</dbReference>
<sequence>MEEPKEPVGGGVPDERGPERTGSGGPEGRERDGLDGLNGSGGSDGSGTLDGSDGSGRDGVGPGGPERSGTGPEQSGIGSEQSGIGSGQSGTGPDRPAGNGAGPAGPQPLGVAVTPTGDAAVDAQLRRLADADHLAASGHLEVYEDVHRGLRDALAALDRRPGPAGPSGAAPSPQPSATYDNRS</sequence>
<dbReference type="AlphaFoldDB" id="A0A7U9L1L8"/>
<accession>A0A7U9L1L8</accession>
<feature type="compositionally biased region" description="Low complexity" evidence="1">
    <location>
        <begin position="107"/>
        <end position="117"/>
    </location>
</feature>
<evidence type="ECO:0000313" key="2">
    <source>
        <dbReference type="EMBL" id="GCD38698.1"/>
    </source>
</evidence>
<reference evidence="2 3" key="1">
    <citation type="submission" date="2018-11" db="EMBL/GenBank/DDBJ databases">
        <title>Whole genome sequence of Streptomyces chrestomyceticus NBRC 13444(T).</title>
        <authorList>
            <person name="Komaki H."/>
            <person name="Tamura T."/>
        </authorList>
    </citation>
    <scope>NUCLEOTIDE SEQUENCE [LARGE SCALE GENOMIC DNA]</scope>
    <source>
        <strain evidence="2 3">NBRC 13444</strain>
    </source>
</reference>
<gene>
    <name evidence="2" type="ORF">OEIGOIKO_06517</name>
</gene>
<evidence type="ECO:0000313" key="3">
    <source>
        <dbReference type="Proteomes" id="UP000287830"/>
    </source>
</evidence>
<name>A0A7U9L1L8_9ACTN</name>
<feature type="compositionally biased region" description="Gly residues" evidence="1">
    <location>
        <begin position="36"/>
        <end position="45"/>
    </location>
</feature>
<comment type="caution">
    <text evidence="2">The sequence shown here is derived from an EMBL/GenBank/DDBJ whole genome shotgun (WGS) entry which is preliminary data.</text>
</comment>
<organism evidence="2 3">
    <name type="scientific">Streptomyces chrestomyceticus JCM 4735</name>
    <dbReference type="NCBI Taxonomy" id="1306181"/>
    <lineage>
        <taxon>Bacteria</taxon>
        <taxon>Bacillati</taxon>
        <taxon>Actinomycetota</taxon>
        <taxon>Actinomycetes</taxon>
        <taxon>Kitasatosporales</taxon>
        <taxon>Streptomycetaceae</taxon>
        <taxon>Streptomyces</taxon>
    </lineage>
</organism>
<feature type="compositionally biased region" description="Low complexity" evidence="1">
    <location>
        <begin position="71"/>
        <end position="83"/>
    </location>
</feature>
<feature type="region of interest" description="Disordered" evidence="1">
    <location>
        <begin position="1"/>
        <end position="117"/>
    </location>
</feature>
<feature type="compositionally biased region" description="Low complexity" evidence="1">
    <location>
        <begin position="166"/>
        <end position="177"/>
    </location>
</feature>
<evidence type="ECO:0000256" key="1">
    <source>
        <dbReference type="SAM" id="MobiDB-lite"/>
    </source>
</evidence>
<feature type="compositionally biased region" description="Gly residues" evidence="1">
    <location>
        <begin position="53"/>
        <end position="66"/>
    </location>
</feature>
<protein>
    <submittedName>
        <fullName evidence="2">Uncharacterized protein</fullName>
    </submittedName>
</protein>
<dbReference type="EMBL" id="BHZC01000001">
    <property type="protein sequence ID" value="GCD38698.1"/>
    <property type="molecule type" value="Genomic_DNA"/>
</dbReference>
<dbReference type="OrthoDB" id="3873239at2"/>
<feature type="region of interest" description="Disordered" evidence="1">
    <location>
        <begin position="157"/>
        <end position="183"/>
    </location>
</feature>